<evidence type="ECO:0000313" key="1">
    <source>
        <dbReference type="EMBL" id="ERG97013.1"/>
    </source>
</evidence>
<dbReference type="EMBL" id="KE356561">
    <property type="protein sequence ID" value="ERG97013.1"/>
    <property type="molecule type" value="Genomic_DNA"/>
</dbReference>
<proteinExistence type="predicted"/>
<evidence type="ECO:0000313" key="2">
    <source>
        <dbReference type="Proteomes" id="UP000030710"/>
    </source>
</evidence>
<accession>U1NJA7</accession>
<gene>
    <name evidence="1" type="ORF">J07HQW2_03499</name>
</gene>
<dbReference type="AlphaFoldDB" id="U1NJA7"/>
<name>U1NJA7_9EURY</name>
<sequence length="40" mass="4809">MNKLDAFEMNTQIYYLAIMQAICRYYRYPSIELLVTLVSE</sequence>
<dbReference type="HOGENOM" id="CLU_3282806_0_0_2"/>
<reference evidence="1 2" key="1">
    <citation type="journal article" date="2013" name="PLoS ONE">
        <title>Assembly-driven community genomics of a hypersaline microbial ecosystem.</title>
        <authorList>
            <person name="Podell S."/>
            <person name="Ugalde J.A."/>
            <person name="Narasingarao P."/>
            <person name="Banfield J.F."/>
            <person name="Heidelberg K.B."/>
            <person name="Allen E.E."/>
        </authorList>
    </citation>
    <scope>NUCLEOTIDE SEQUENCE [LARGE SCALE GENOMIC DNA]</scope>
    <source>
        <strain evidence="2">J07HQW2</strain>
    </source>
</reference>
<dbReference type="STRING" id="1238425.J07HQW2_03499"/>
<protein>
    <submittedName>
        <fullName evidence="1">Uncharacterized protein</fullName>
    </submittedName>
</protein>
<organism evidence="1 2">
    <name type="scientific">Haloquadratum walsbyi J07HQW2</name>
    <dbReference type="NCBI Taxonomy" id="1238425"/>
    <lineage>
        <taxon>Archaea</taxon>
        <taxon>Methanobacteriati</taxon>
        <taxon>Methanobacteriota</taxon>
        <taxon>Stenosarchaea group</taxon>
        <taxon>Halobacteria</taxon>
        <taxon>Halobacteriales</taxon>
        <taxon>Haloferacaceae</taxon>
        <taxon>Haloquadratum</taxon>
    </lineage>
</organism>
<dbReference type="Proteomes" id="UP000030710">
    <property type="component" value="Unassembled WGS sequence"/>
</dbReference>